<reference evidence="2 3" key="1">
    <citation type="submission" date="2018-11" db="EMBL/GenBank/DDBJ databases">
        <authorList>
            <person name="Zhou Z."/>
            <person name="Wang G."/>
        </authorList>
    </citation>
    <scope>NUCLEOTIDE SEQUENCE [LARGE SCALE GENOMIC DNA]</scope>
    <source>
        <strain evidence="2 3">KCTC52004</strain>
    </source>
</reference>
<protein>
    <submittedName>
        <fullName evidence="2">T9SS C-terminal target domain-containing protein</fullName>
    </submittedName>
</protein>
<dbReference type="NCBIfam" id="TIGR04183">
    <property type="entry name" value="Por_Secre_tail"/>
    <property type="match status" value="1"/>
</dbReference>
<proteinExistence type="predicted"/>
<evidence type="ECO:0000259" key="1">
    <source>
        <dbReference type="SMART" id="SM00736"/>
    </source>
</evidence>
<dbReference type="AlphaFoldDB" id="A0A3P1BFZ7"/>
<comment type="caution">
    <text evidence="2">The sequence shown here is derived from an EMBL/GenBank/DDBJ whole genome shotgun (WGS) entry which is preliminary data.</text>
</comment>
<dbReference type="GO" id="GO:0016020">
    <property type="term" value="C:membrane"/>
    <property type="evidence" value="ECO:0007669"/>
    <property type="project" value="InterPro"/>
</dbReference>
<dbReference type="Pfam" id="PF05345">
    <property type="entry name" value="He_PIG"/>
    <property type="match status" value="2"/>
</dbReference>
<keyword evidence="3" id="KW-1185">Reference proteome</keyword>
<name>A0A3P1BFZ7_9BACT</name>
<evidence type="ECO:0000313" key="2">
    <source>
        <dbReference type="EMBL" id="RRB00009.1"/>
    </source>
</evidence>
<dbReference type="InterPro" id="IPR006644">
    <property type="entry name" value="Cadg"/>
</dbReference>
<dbReference type="InterPro" id="IPR015919">
    <property type="entry name" value="Cadherin-like_sf"/>
</dbReference>
<evidence type="ECO:0000313" key="3">
    <source>
        <dbReference type="Proteomes" id="UP000271925"/>
    </source>
</evidence>
<sequence length="953" mass="103385">MNQRVFIQPLALLAALLLVSNVALSQTIWRFSVVVAVEKQTAEFYQNMLSKPIRQIVLEQMATVNANFNNGTGHFNGVYDFRVDSLYVFDGDAGIEVSRPHPKYQYGLVIDGAFTPNNLGGGWWGDRQVIYHKWTWSTVFNSGPFGPGATDGLTHEFGHARGGIDIYGMRVEGSKNPVNGQTFEPVNSIMNFPYGNIVWDEYTTHLLNSTTDTGPIVGDDWILRPFPKAIAIRAVDNKGQPVSNVILEVFPMEWFSYAVSPTPILKAATGANGIYPFATNPYGPGSLNYPWHIRYPNFLVKATYNSEVVYKWMPLYDAQNVYFRDGYNSTYNAEIVLPVSVPSGNFEGYLDKVECNSLRGWVWDRNQPNTPLTVEFLQGSSLASATPVGTTLANIYRTDLKDAGKGNGTHGYVFSTPESLKDNQTHTLWGRVQGSNYVLMWAPKNLTCEGSGTPANAAPVAPVVNPLSATVNAGFTASLMAFTDAENDPLTYTLAGLPMGLSFDAATRSISGTPSVSGTFLLTYSAKDDQHAPVATTLTLTIKSASSIVTGNFEGFLDVVECSSIQGWVWDRNQPNTPMTVEFLQGSSLASATPVGTTLANIYRTDLKDAGKGNGTHGYVFSTPESLKDNQTHTLWGRVQGSNYVLMWAPKNLTCEGSGTPANAAPVAPVVNPLSATVNAGFTASLMAFTDAENDPLTYTLAGLPMGLSFDAATRSISGTPSVSGTFLLTYSAKDDQHAPVATTLTLTIKSASSIVTGNFEGFLDVVECSSIQGWVWDRNQPNTPMTVEFFANGLSLGTTPANIFRPDLVAAGKGNGIHGYAFTTPASLKTGISYQISAKVQNSNYVLLWAPKVLTCPVGSRLSEEKSAEASHALEIGPNPSTGQFEIRYQLDPGQQGEIRIIDMMGREWYRQQVQGSGVQQQRITLPDASGLFLLQLRQKTGSVTRKLVFEK</sequence>
<dbReference type="Gene3D" id="2.60.40.10">
    <property type="entry name" value="Immunoglobulins"/>
    <property type="match status" value="2"/>
</dbReference>
<dbReference type="InterPro" id="IPR026444">
    <property type="entry name" value="Secre_tail"/>
</dbReference>
<dbReference type="InterPro" id="IPR013783">
    <property type="entry name" value="Ig-like_fold"/>
</dbReference>
<gene>
    <name evidence="2" type="ORF">EHT25_25630</name>
</gene>
<dbReference type="SUPFAM" id="SSF49313">
    <property type="entry name" value="Cadherin-like"/>
    <property type="match status" value="2"/>
</dbReference>
<dbReference type="EMBL" id="RQJO01000011">
    <property type="protein sequence ID" value="RRB00009.1"/>
    <property type="molecule type" value="Genomic_DNA"/>
</dbReference>
<accession>A0A3P1BFZ7</accession>
<dbReference type="RefSeq" id="WP_124878041.1">
    <property type="nucleotide sequence ID" value="NZ_RQJO01000011.1"/>
</dbReference>
<dbReference type="OrthoDB" id="945721at2"/>
<dbReference type="Proteomes" id="UP000271925">
    <property type="component" value="Unassembled WGS sequence"/>
</dbReference>
<dbReference type="SMART" id="SM00736">
    <property type="entry name" value="CADG"/>
    <property type="match status" value="2"/>
</dbReference>
<organism evidence="2 3">
    <name type="scientific">Larkinella rosea</name>
    <dbReference type="NCBI Taxonomy" id="2025312"/>
    <lineage>
        <taxon>Bacteria</taxon>
        <taxon>Pseudomonadati</taxon>
        <taxon>Bacteroidota</taxon>
        <taxon>Cytophagia</taxon>
        <taxon>Cytophagales</taxon>
        <taxon>Spirosomataceae</taxon>
        <taxon>Larkinella</taxon>
    </lineage>
</organism>
<dbReference type="GO" id="GO:0005509">
    <property type="term" value="F:calcium ion binding"/>
    <property type="evidence" value="ECO:0007669"/>
    <property type="project" value="InterPro"/>
</dbReference>
<feature type="domain" description="Dystroglycan-type cadherin-like" evidence="1">
    <location>
        <begin position="666"/>
        <end position="756"/>
    </location>
</feature>
<feature type="domain" description="Dystroglycan-type cadherin-like" evidence="1">
    <location>
        <begin position="459"/>
        <end position="549"/>
    </location>
</feature>